<feature type="transmembrane region" description="Helical" evidence="1">
    <location>
        <begin position="288"/>
        <end position="308"/>
    </location>
</feature>
<dbReference type="VEuPathDB" id="FungiDB:VP01_1012g1"/>
<evidence type="ECO:0000256" key="1">
    <source>
        <dbReference type="SAM" id="Phobius"/>
    </source>
</evidence>
<keyword evidence="1" id="KW-0472">Membrane</keyword>
<reference evidence="2 3" key="1">
    <citation type="submission" date="2015-08" db="EMBL/GenBank/DDBJ databases">
        <title>Next Generation Sequencing and Analysis of the Genome of Puccinia sorghi L Schw, the Causal Agent of Maize Common Rust.</title>
        <authorList>
            <person name="Rochi L."/>
            <person name="Burguener G."/>
            <person name="Darino M."/>
            <person name="Turjanski A."/>
            <person name="Kreff E."/>
            <person name="Dieguez M.J."/>
            <person name="Sacco F."/>
        </authorList>
    </citation>
    <scope>NUCLEOTIDE SEQUENCE [LARGE SCALE GENOMIC DNA]</scope>
    <source>
        <strain evidence="2 3">RO10H11247</strain>
    </source>
</reference>
<dbReference type="EMBL" id="LAVV01000144">
    <property type="protein sequence ID" value="KNZ64578.1"/>
    <property type="molecule type" value="Genomic_DNA"/>
</dbReference>
<comment type="caution">
    <text evidence="2">The sequence shown here is derived from an EMBL/GenBank/DDBJ whole genome shotgun (WGS) entry which is preliminary data.</text>
</comment>
<keyword evidence="3" id="KW-1185">Reference proteome</keyword>
<gene>
    <name evidence="2" type="ORF">VP01_1012g1</name>
</gene>
<accession>A0A0L6VUZ7</accession>
<name>A0A0L6VUZ7_9BASI</name>
<sequence length="348" mass="40360">MVLILPHITFSSNQKSNSETMGNQLFFCLMDKWIKLLSFFISMKKIGEQSFFVIFHFQLENRQKIKSRMRIMRKVKKTIRKNKKNSFSVVLGAKVCQIFDCENKLIVCLCRPGLWSSLNIAPTKSQIQVILGVIFDFHLTSQHLLHISQIYENSSTIVHEISSHHITTPKQGLINVIEDKFKISCLIDDRICFLFLEVARNPTHGLMSFYKSMKNRPHHLNLEGIFLCSVAISSFQLLCLFLILLEDPCFFCAHWLCYTPFRFISQLMQPTWSSVCGRNLSTPFDISLLLLQICIFHHLLFFLYLMFLSSSLIMNYPSKFNFSCFSIFISSIAPAVGMLQMWQFPGQS</sequence>
<evidence type="ECO:0000313" key="2">
    <source>
        <dbReference type="EMBL" id="KNZ64578.1"/>
    </source>
</evidence>
<proteinExistence type="predicted"/>
<keyword evidence="1" id="KW-1133">Transmembrane helix</keyword>
<evidence type="ECO:0000313" key="3">
    <source>
        <dbReference type="Proteomes" id="UP000037035"/>
    </source>
</evidence>
<feature type="transmembrane region" description="Helical" evidence="1">
    <location>
        <begin position="220"/>
        <end position="245"/>
    </location>
</feature>
<protein>
    <submittedName>
        <fullName evidence="2">Uncharacterized protein</fullName>
    </submittedName>
</protein>
<dbReference type="AlphaFoldDB" id="A0A0L6VUZ7"/>
<feature type="transmembrane region" description="Helical" evidence="1">
    <location>
        <begin position="320"/>
        <end position="342"/>
    </location>
</feature>
<dbReference type="Proteomes" id="UP000037035">
    <property type="component" value="Unassembled WGS sequence"/>
</dbReference>
<organism evidence="2 3">
    <name type="scientific">Puccinia sorghi</name>
    <dbReference type="NCBI Taxonomy" id="27349"/>
    <lineage>
        <taxon>Eukaryota</taxon>
        <taxon>Fungi</taxon>
        <taxon>Dikarya</taxon>
        <taxon>Basidiomycota</taxon>
        <taxon>Pucciniomycotina</taxon>
        <taxon>Pucciniomycetes</taxon>
        <taxon>Pucciniales</taxon>
        <taxon>Pucciniaceae</taxon>
        <taxon>Puccinia</taxon>
    </lineage>
</organism>
<keyword evidence="1" id="KW-0812">Transmembrane</keyword>